<dbReference type="OrthoDB" id="3563491at2759"/>
<dbReference type="EMBL" id="MU251502">
    <property type="protein sequence ID" value="KAG9233404.1"/>
    <property type="molecule type" value="Genomic_DNA"/>
</dbReference>
<dbReference type="Proteomes" id="UP000824998">
    <property type="component" value="Unassembled WGS sequence"/>
</dbReference>
<accession>A0A9P7YGM9</accession>
<gene>
    <name evidence="2" type="ORF">BJ875DRAFT_512223</name>
</gene>
<dbReference type="AlphaFoldDB" id="A0A9P7YGM9"/>
<evidence type="ECO:0000313" key="3">
    <source>
        <dbReference type="Proteomes" id="UP000824998"/>
    </source>
</evidence>
<evidence type="ECO:0000313" key="2">
    <source>
        <dbReference type="EMBL" id="KAG9233404.1"/>
    </source>
</evidence>
<name>A0A9P7YGM9_9HELO</name>
<sequence length="306" mass="33238">MGETEIRVAPWLEIPLEEMGDAGEGTFHTRQVPSSGMAGPIIDRGKRLIVQAELGDVIHGSSTPEGEPATLLILDFRFLSASHERRFRAVEIELEFWNTKVDGDPVLVKIAPAGVFHLNPTARLEESIITMGAGLGLSGGGAFVTIGANAHASWSRYSATQLTDATSLAGSLHRRGRNWGKPNTARLVMNENPAQKDGVPTQLRAAMLLERAEPDEPFEMRVHVKASVDMRYQSTQLLKQWAGRDITKDSVLFDPSARAGLGQASVTAIDRASLAAVDLASLCNEGNRYPPLKDAEEGREEREASF</sequence>
<protein>
    <submittedName>
        <fullName evidence="2">Uncharacterized protein</fullName>
    </submittedName>
</protein>
<organism evidence="2 3">
    <name type="scientific">Amylocarpus encephaloides</name>
    <dbReference type="NCBI Taxonomy" id="45428"/>
    <lineage>
        <taxon>Eukaryota</taxon>
        <taxon>Fungi</taxon>
        <taxon>Dikarya</taxon>
        <taxon>Ascomycota</taxon>
        <taxon>Pezizomycotina</taxon>
        <taxon>Leotiomycetes</taxon>
        <taxon>Helotiales</taxon>
        <taxon>Helotiales incertae sedis</taxon>
        <taxon>Amylocarpus</taxon>
    </lineage>
</organism>
<comment type="caution">
    <text evidence="2">The sequence shown here is derived from an EMBL/GenBank/DDBJ whole genome shotgun (WGS) entry which is preliminary data.</text>
</comment>
<proteinExistence type="predicted"/>
<feature type="compositionally biased region" description="Basic and acidic residues" evidence="1">
    <location>
        <begin position="291"/>
        <end position="306"/>
    </location>
</feature>
<feature type="region of interest" description="Disordered" evidence="1">
    <location>
        <begin position="286"/>
        <end position="306"/>
    </location>
</feature>
<evidence type="ECO:0000256" key="1">
    <source>
        <dbReference type="SAM" id="MobiDB-lite"/>
    </source>
</evidence>
<keyword evidence="3" id="KW-1185">Reference proteome</keyword>
<reference evidence="2" key="1">
    <citation type="journal article" date="2021" name="IMA Fungus">
        <title>Genomic characterization of three marine fungi, including Emericellopsis atlantica sp. nov. with signatures of a generalist lifestyle and marine biomass degradation.</title>
        <authorList>
            <person name="Hagestad O.C."/>
            <person name="Hou L."/>
            <person name="Andersen J.H."/>
            <person name="Hansen E.H."/>
            <person name="Altermark B."/>
            <person name="Li C."/>
            <person name="Kuhnert E."/>
            <person name="Cox R.J."/>
            <person name="Crous P.W."/>
            <person name="Spatafora J.W."/>
            <person name="Lail K."/>
            <person name="Amirebrahimi M."/>
            <person name="Lipzen A."/>
            <person name="Pangilinan J."/>
            <person name="Andreopoulos W."/>
            <person name="Hayes R.D."/>
            <person name="Ng V."/>
            <person name="Grigoriev I.V."/>
            <person name="Jackson S.A."/>
            <person name="Sutton T.D.S."/>
            <person name="Dobson A.D.W."/>
            <person name="Rama T."/>
        </authorList>
    </citation>
    <scope>NUCLEOTIDE SEQUENCE</scope>
    <source>
        <strain evidence="2">TRa018bII</strain>
    </source>
</reference>